<dbReference type="EMBL" id="CAJNOW010014731">
    <property type="protein sequence ID" value="CAF1634860.1"/>
    <property type="molecule type" value="Genomic_DNA"/>
</dbReference>
<evidence type="ECO:0000313" key="2">
    <source>
        <dbReference type="Proteomes" id="UP000663834"/>
    </source>
</evidence>
<dbReference type="Proteomes" id="UP000663834">
    <property type="component" value="Unassembled WGS sequence"/>
</dbReference>
<gene>
    <name evidence="1" type="ORF">KQP761_LOCUS26870</name>
</gene>
<accession>A0A816DDD2</accession>
<proteinExistence type="predicted"/>
<name>A0A816DDD2_9BILA</name>
<protein>
    <submittedName>
        <fullName evidence="1">Uncharacterized protein</fullName>
    </submittedName>
</protein>
<evidence type="ECO:0000313" key="1">
    <source>
        <dbReference type="EMBL" id="CAF1634860.1"/>
    </source>
</evidence>
<organism evidence="1 2">
    <name type="scientific">Rotaria magnacalcarata</name>
    <dbReference type="NCBI Taxonomy" id="392030"/>
    <lineage>
        <taxon>Eukaryota</taxon>
        <taxon>Metazoa</taxon>
        <taxon>Spiralia</taxon>
        <taxon>Gnathifera</taxon>
        <taxon>Rotifera</taxon>
        <taxon>Eurotatoria</taxon>
        <taxon>Bdelloidea</taxon>
        <taxon>Philodinida</taxon>
        <taxon>Philodinidae</taxon>
        <taxon>Rotaria</taxon>
    </lineage>
</organism>
<sequence>MKQSIGIKKIDKILLDICLKQMLSNKTIAYAPLLELIAWKHGLTIRTYQRTNYTQLVCNREHFVCGKQIVHILISDDQTIENLVVDQEFVKLDFTRQNLVSEFQSKRLDKNYRLPDENEYTNDKLVIYKLCQYFNEDDRDELESRLEKLATDCIGKNSILSSLLHCFQCNGCHLQSNEMMVFVNTILEC</sequence>
<reference evidence="1" key="1">
    <citation type="submission" date="2021-02" db="EMBL/GenBank/DDBJ databases">
        <authorList>
            <person name="Nowell W R."/>
        </authorList>
    </citation>
    <scope>NUCLEOTIDE SEQUENCE</scope>
</reference>
<comment type="caution">
    <text evidence="1">The sequence shown here is derived from an EMBL/GenBank/DDBJ whole genome shotgun (WGS) entry which is preliminary data.</text>
</comment>
<dbReference type="AlphaFoldDB" id="A0A816DDD2"/>